<feature type="chain" id="PRO_5038354568" evidence="2">
    <location>
        <begin position="32"/>
        <end position="430"/>
    </location>
</feature>
<proteinExistence type="predicted"/>
<dbReference type="Proteomes" id="UP000054011">
    <property type="component" value="Unassembled WGS sequence"/>
</dbReference>
<dbReference type="Gene3D" id="1.10.606.20">
    <property type="match status" value="1"/>
</dbReference>
<accession>A0A117IXT5</accession>
<keyword evidence="4" id="KW-1185">Reference proteome</keyword>
<dbReference type="InterPro" id="IPR036938">
    <property type="entry name" value="PAP2/HPO_sf"/>
</dbReference>
<dbReference type="InterPro" id="IPR052559">
    <property type="entry name" value="V-haloperoxidase"/>
</dbReference>
<dbReference type="RefSeq" id="WP_058940208.1">
    <property type="nucleotide sequence ID" value="NZ_LNSV01000002.1"/>
</dbReference>
<keyword evidence="2" id="KW-0732">Signal</keyword>
<organism evidence="3 4">
    <name type="scientific">Streptomyces kanasensis</name>
    <dbReference type="NCBI Taxonomy" id="936756"/>
    <lineage>
        <taxon>Bacteria</taxon>
        <taxon>Bacillati</taxon>
        <taxon>Actinomycetota</taxon>
        <taxon>Actinomycetes</taxon>
        <taxon>Kitasatosporales</taxon>
        <taxon>Streptomycetaceae</taxon>
        <taxon>Streptomyces</taxon>
    </lineage>
</organism>
<gene>
    <name evidence="3" type="ORF">ATE80_01290</name>
</gene>
<dbReference type="EMBL" id="LNSV01000002">
    <property type="protein sequence ID" value="KUH40552.1"/>
    <property type="molecule type" value="Genomic_DNA"/>
</dbReference>
<feature type="signal peptide" evidence="2">
    <location>
        <begin position="1"/>
        <end position="31"/>
    </location>
</feature>
<protein>
    <submittedName>
        <fullName evidence="3">Uncharacterized protein</fullName>
    </submittedName>
</protein>
<reference evidence="3 4" key="1">
    <citation type="submission" date="2015-11" db="EMBL/GenBank/DDBJ databases">
        <title>Genome-wide analysis reveals the secondary metabolome in Streptomyces kanasensis ZX01.</title>
        <authorList>
            <person name="Zhang G."/>
            <person name="Han L."/>
            <person name="Feng J."/>
            <person name="Zhang X."/>
        </authorList>
    </citation>
    <scope>NUCLEOTIDE SEQUENCE [LARGE SCALE GENOMIC DNA]</scope>
    <source>
        <strain evidence="3 4">ZX01</strain>
    </source>
</reference>
<evidence type="ECO:0000313" key="3">
    <source>
        <dbReference type="EMBL" id="KUH40552.1"/>
    </source>
</evidence>
<comment type="caution">
    <text evidence="3">The sequence shown here is derived from an EMBL/GenBank/DDBJ whole genome shotgun (WGS) entry which is preliminary data.</text>
</comment>
<dbReference type="PANTHER" id="PTHR34599:SF1">
    <property type="entry name" value="PHOSPHATIDIC ACID PHOSPHATASE TYPE 2_HALOPEROXIDASE DOMAIN-CONTAINING PROTEIN"/>
    <property type="match status" value="1"/>
</dbReference>
<evidence type="ECO:0000256" key="2">
    <source>
        <dbReference type="SAM" id="SignalP"/>
    </source>
</evidence>
<evidence type="ECO:0000313" key="4">
    <source>
        <dbReference type="Proteomes" id="UP000054011"/>
    </source>
</evidence>
<sequence>MRKRGAWSTPRAAVAVTAGLVLASASAIAPAAAGSTPDTRSPFVPGSVITEWMTIADVTTETEPDNRVPETQIVEAYVAAAMYNAVVGIEGRYAPYKWQVRGPGTASSPAAAVAAAHRVLHHYFPQARDSLRASYTASLAELPAGRARDEGVAFGKRAADHVIALRARDGRGAQVPFSRPATPGAWQPTPPRHTPFDTAWLGKLKPFALDSPRQFRPGPPPSLTSARYAKDYNEVKAYGVKTGSRRNARQTDTAHFFTELDITKALGDHASRHRFDITDTARLYAAANTAQADAVIAAWDAKLHYGSWRPVTAIRHQGDDGNPATTPAADWEPLLVTPSHPDYLSGHATTAGALSRALTRLLGSPLIDLNVRSHRTGKTRHYGHAWQYDKDAVDARVFAGIHTRTADTVGNATGHRVADWVLDRYFQPLR</sequence>
<dbReference type="CDD" id="cd03398">
    <property type="entry name" value="PAP2_haloperoxidase"/>
    <property type="match status" value="1"/>
</dbReference>
<name>A0A117IXT5_9ACTN</name>
<feature type="region of interest" description="Disordered" evidence="1">
    <location>
        <begin position="173"/>
        <end position="192"/>
    </location>
</feature>
<evidence type="ECO:0000256" key="1">
    <source>
        <dbReference type="SAM" id="MobiDB-lite"/>
    </source>
</evidence>
<dbReference type="PANTHER" id="PTHR34599">
    <property type="entry name" value="PEROXIDASE-RELATED"/>
    <property type="match status" value="1"/>
</dbReference>
<dbReference type="AlphaFoldDB" id="A0A117IXT5"/>
<dbReference type="SUPFAM" id="SSF48317">
    <property type="entry name" value="Acid phosphatase/Vanadium-dependent haloperoxidase"/>
    <property type="match status" value="1"/>
</dbReference>
<dbReference type="STRING" id="936756.ATE80_01290"/>